<dbReference type="InterPro" id="IPR000719">
    <property type="entry name" value="Prot_kinase_dom"/>
</dbReference>
<name>A0A8H3XBN9_GIGMA</name>
<dbReference type="AlphaFoldDB" id="A0A8H3XBN9"/>
<dbReference type="InterPro" id="IPR001245">
    <property type="entry name" value="Ser-Thr/Tyr_kinase_cat_dom"/>
</dbReference>
<evidence type="ECO:0000313" key="6">
    <source>
        <dbReference type="Proteomes" id="UP000439903"/>
    </source>
</evidence>
<dbReference type="EMBL" id="WTPW01001326">
    <property type="protein sequence ID" value="KAF0442320.1"/>
    <property type="molecule type" value="Genomic_DNA"/>
</dbReference>
<sequence>MTNNTSDRYNESEIIRRHDDYLIDHTEIEGKTLTKIQGYGVVEKGLYQKLVVMKHIDKEFIQNDREKFDDIIRDMKKLRHLNVIQFLGICNDTEKKSYLIAIEYANNGTLEDYILKHGNDLSRNKKLTIAKDIAHGLKYMHDIGIIHKRLSTKMIFMNNGKVKISNPAFLELNLDVSSSISLQREIMFLDPEVINHKNSELTSASDIYSLGVIMWTISNGKLPFEGITDQTTLVNRIVFKNMRERPDNNISPAYNDLYQKCWDFDRSKRPDTDVVCKQLEVMLQEFQEEQNPDLILDASEISQQDPENSRQKNNGSELPDENEIGHQEVSYNKKRSGFMNMLKIKCTRKSKKMSTEKFTKTSDRKFPEKKSLFNHLKETFTKKSKKASGKAPEKASETAPEKASEKAVKTT</sequence>
<evidence type="ECO:0000256" key="1">
    <source>
        <dbReference type="ARBA" id="ARBA00022741"/>
    </source>
</evidence>
<feature type="compositionally biased region" description="Basic and acidic residues" evidence="3">
    <location>
        <begin position="391"/>
        <end position="411"/>
    </location>
</feature>
<dbReference type="Pfam" id="PF07714">
    <property type="entry name" value="PK_Tyr_Ser-Thr"/>
    <property type="match status" value="1"/>
</dbReference>
<dbReference type="Proteomes" id="UP000439903">
    <property type="component" value="Unassembled WGS sequence"/>
</dbReference>
<dbReference type="InterPro" id="IPR051681">
    <property type="entry name" value="Ser/Thr_Kinases-Pseudokinases"/>
</dbReference>
<accession>A0A8H3XBN9</accession>
<dbReference type="PANTHER" id="PTHR44329:SF298">
    <property type="entry name" value="MIXED LINEAGE KINASE DOMAIN-LIKE PROTEIN"/>
    <property type="match status" value="1"/>
</dbReference>
<keyword evidence="6" id="KW-1185">Reference proteome</keyword>
<feature type="region of interest" description="Disordered" evidence="3">
    <location>
        <begin position="302"/>
        <end position="332"/>
    </location>
</feature>
<feature type="domain" description="Protein kinase" evidence="4">
    <location>
        <begin position="28"/>
        <end position="283"/>
    </location>
</feature>
<reference evidence="5 6" key="1">
    <citation type="journal article" date="2019" name="Environ. Microbiol.">
        <title>At the nexus of three kingdoms: the genome of the mycorrhizal fungus Gigaspora margarita provides insights into plant, endobacterial and fungal interactions.</title>
        <authorList>
            <person name="Venice F."/>
            <person name="Ghignone S."/>
            <person name="Salvioli di Fossalunga A."/>
            <person name="Amselem J."/>
            <person name="Novero M."/>
            <person name="Xianan X."/>
            <person name="Sedzielewska Toro K."/>
            <person name="Morin E."/>
            <person name="Lipzen A."/>
            <person name="Grigoriev I.V."/>
            <person name="Henrissat B."/>
            <person name="Martin F.M."/>
            <person name="Bonfante P."/>
        </authorList>
    </citation>
    <scope>NUCLEOTIDE SEQUENCE [LARGE SCALE GENOMIC DNA]</scope>
    <source>
        <strain evidence="5 6">BEG34</strain>
    </source>
</reference>
<evidence type="ECO:0000259" key="4">
    <source>
        <dbReference type="PROSITE" id="PS50011"/>
    </source>
</evidence>
<evidence type="ECO:0000256" key="3">
    <source>
        <dbReference type="SAM" id="MobiDB-lite"/>
    </source>
</evidence>
<dbReference type="Gene3D" id="1.10.510.10">
    <property type="entry name" value="Transferase(Phosphotransferase) domain 1"/>
    <property type="match status" value="1"/>
</dbReference>
<feature type="region of interest" description="Disordered" evidence="3">
    <location>
        <begin position="353"/>
        <end position="411"/>
    </location>
</feature>
<dbReference type="GO" id="GO:0097527">
    <property type="term" value="P:necroptotic signaling pathway"/>
    <property type="evidence" value="ECO:0007669"/>
    <property type="project" value="TreeGrafter"/>
</dbReference>
<proteinExistence type="predicted"/>
<dbReference type="GO" id="GO:0004672">
    <property type="term" value="F:protein kinase activity"/>
    <property type="evidence" value="ECO:0007669"/>
    <property type="project" value="InterPro"/>
</dbReference>
<gene>
    <name evidence="5" type="ORF">F8M41_003679</name>
</gene>
<feature type="compositionally biased region" description="Basic and acidic residues" evidence="3">
    <location>
        <begin position="353"/>
        <end position="381"/>
    </location>
</feature>
<dbReference type="SUPFAM" id="SSF56112">
    <property type="entry name" value="Protein kinase-like (PK-like)"/>
    <property type="match status" value="1"/>
</dbReference>
<keyword evidence="5" id="KW-0808">Transferase</keyword>
<feature type="compositionally biased region" description="Polar residues" evidence="3">
    <location>
        <begin position="302"/>
        <end position="316"/>
    </location>
</feature>
<keyword evidence="1" id="KW-0547">Nucleotide-binding</keyword>
<comment type="caution">
    <text evidence="5">The sequence shown here is derived from an EMBL/GenBank/DDBJ whole genome shotgun (WGS) entry which is preliminary data.</text>
</comment>
<dbReference type="PROSITE" id="PS50011">
    <property type="entry name" value="PROTEIN_KINASE_DOM"/>
    <property type="match status" value="1"/>
</dbReference>
<evidence type="ECO:0000256" key="2">
    <source>
        <dbReference type="ARBA" id="ARBA00022840"/>
    </source>
</evidence>
<protein>
    <submittedName>
        <fullName evidence="5">Kinase-like protein</fullName>
    </submittedName>
</protein>
<dbReference type="GO" id="GO:0005524">
    <property type="term" value="F:ATP binding"/>
    <property type="evidence" value="ECO:0007669"/>
    <property type="project" value="UniProtKB-KW"/>
</dbReference>
<dbReference type="OrthoDB" id="10261027at2759"/>
<keyword evidence="2" id="KW-0067">ATP-binding</keyword>
<dbReference type="PANTHER" id="PTHR44329">
    <property type="entry name" value="SERINE/THREONINE-PROTEIN KINASE TNNI3K-RELATED"/>
    <property type="match status" value="1"/>
</dbReference>
<dbReference type="InterPro" id="IPR011009">
    <property type="entry name" value="Kinase-like_dom_sf"/>
</dbReference>
<organism evidence="5 6">
    <name type="scientific">Gigaspora margarita</name>
    <dbReference type="NCBI Taxonomy" id="4874"/>
    <lineage>
        <taxon>Eukaryota</taxon>
        <taxon>Fungi</taxon>
        <taxon>Fungi incertae sedis</taxon>
        <taxon>Mucoromycota</taxon>
        <taxon>Glomeromycotina</taxon>
        <taxon>Glomeromycetes</taxon>
        <taxon>Diversisporales</taxon>
        <taxon>Gigasporaceae</taxon>
        <taxon>Gigaspora</taxon>
    </lineage>
</organism>
<keyword evidence="5" id="KW-0418">Kinase</keyword>
<evidence type="ECO:0000313" key="5">
    <source>
        <dbReference type="EMBL" id="KAF0442320.1"/>
    </source>
</evidence>